<dbReference type="GO" id="GO:0003700">
    <property type="term" value="F:DNA-binding transcription factor activity"/>
    <property type="evidence" value="ECO:0007669"/>
    <property type="project" value="InterPro"/>
</dbReference>
<evidence type="ECO:0000256" key="1">
    <source>
        <dbReference type="ARBA" id="ARBA00023015"/>
    </source>
</evidence>
<reference evidence="6" key="1">
    <citation type="submission" date="2020-12" db="EMBL/GenBank/DDBJ databases">
        <title>Genomic characterization of non-nitrogen-fixing Frankia strains.</title>
        <authorList>
            <person name="Carlos-Shanley C."/>
            <person name="Guerra T."/>
            <person name="Hahn D."/>
        </authorList>
    </citation>
    <scope>NUCLEOTIDE SEQUENCE</scope>
    <source>
        <strain evidence="6">CN6</strain>
    </source>
</reference>
<sequence length="323" mass="34894">MAPGGVPNSAASGGRPPGGAWPDPAAPGGPATGAAPRRAPRSLPPDLPRPPTASQAGVLRPEEGQRHFALTRPAAHPGLGTWIERYWTVRWSLPPGAPYLSSVLTHPAVHLTVESGDGPRHGLEMPEALVTGVVTKRFDVLLRGEGRVFGVKFRPGGFGAFTGQDAATYTDRAVRLTEAIPDGAAAIRAAILGADDDAERISLMDEFLLARRPAPDPSYERLLEIVADLLADRELTSVQAVCDRYRVGPRTLQRMFRRYVGVGPKWVLQRFRLHDAQLMLDSGEVDDLADLAARLGWFDQAHFNRDFRDVVGVPPGAYAARRS</sequence>
<dbReference type="GO" id="GO:0043565">
    <property type="term" value="F:sequence-specific DNA binding"/>
    <property type="evidence" value="ECO:0007669"/>
    <property type="project" value="InterPro"/>
</dbReference>
<dbReference type="SUPFAM" id="SSF46689">
    <property type="entry name" value="Homeodomain-like"/>
    <property type="match status" value="1"/>
</dbReference>
<keyword evidence="2" id="KW-0238">DNA-binding</keyword>
<dbReference type="Gene3D" id="1.10.10.60">
    <property type="entry name" value="Homeodomain-like"/>
    <property type="match status" value="1"/>
</dbReference>
<dbReference type="Pfam" id="PF20240">
    <property type="entry name" value="DUF6597"/>
    <property type="match status" value="1"/>
</dbReference>
<evidence type="ECO:0000256" key="4">
    <source>
        <dbReference type="SAM" id="MobiDB-lite"/>
    </source>
</evidence>
<protein>
    <submittedName>
        <fullName evidence="6">Helix-turn-helix domain-containing protein</fullName>
    </submittedName>
</protein>
<dbReference type="AlphaFoldDB" id="A0A937UVY5"/>
<dbReference type="Proteomes" id="UP000604475">
    <property type="component" value="Unassembled WGS sequence"/>
</dbReference>
<dbReference type="InterPro" id="IPR050204">
    <property type="entry name" value="AraC_XylS_family_regulators"/>
</dbReference>
<dbReference type="Pfam" id="PF12833">
    <property type="entry name" value="HTH_18"/>
    <property type="match status" value="1"/>
</dbReference>
<evidence type="ECO:0000256" key="2">
    <source>
        <dbReference type="ARBA" id="ARBA00023125"/>
    </source>
</evidence>
<accession>A0A937UVY5</accession>
<keyword evidence="3" id="KW-0804">Transcription</keyword>
<name>A0A937UVY5_9ACTN</name>
<evidence type="ECO:0000259" key="5">
    <source>
        <dbReference type="PROSITE" id="PS01124"/>
    </source>
</evidence>
<feature type="compositionally biased region" description="Pro residues" evidence="4">
    <location>
        <begin position="42"/>
        <end position="51"/>
    </location>
</feature>
<dbReference type="EMBL" id="JAEACQ010000351">
    <property type="protein sequence ID" value="MBL7632806.1"/>
    <property type="molecule type" value="Genomic_DNA"/>
</dbReference>
<dbReference type="InterPro" id="IPR009057">
    <property type="entry name" value="Homeodomain-like_sf"/>
</dbReference>
<dbReference type="PROSITE" id="PS01124">
    <property type="entry name" value="HTH_ARAC_FAMILY_2"/>
    <property type="match status" value="1"/>
</dbReference>
<gene>
    <name evidence="6" type="ORF">I7412_37760</name>
</gene>
<comment type="caution">
    <text evidence="6">The sequence shown here is derived from an EMBL/GenBank/DDBJ whole genome shotgun (WGS) entry which is preliminary data.</text>
</comment>
<evidence type="ECO:0000313" key="6">
    <source>
        <dbReference type="EMBL" id="MBL7632806.1"/>
    </source>
</evidence>
<feature type="domain" description="HTH araC/xylS-type" evidence="5">
    <location>
        <begin position="220"/>
        <end position="321"/>
    </location>
</feature>
<evidence type="ECO:0000313" key="7">
    <source>
        <dbReference type="Proteomes" id="UP000604475"/>
    </source>
</evidence>
<dbReference type="InterPro" id="IPR018060">
    <property type="entry name" value="HTH_AraC"/>
</dbReference>
<feature type="region of interest" description="Disordered" evidence="4">
    <location>
        <begin position="1"/>
        <end position="56"/>
    </location>
</feature>
<dbReference type="PANTHER" id="PTHR46796">
    <property type="entry name" value="HTH-TYPE TRANSCRIPTIONAL ACTIVATOR RHAS-RELATED"/>
    <property type="match status" value="1"/>
</dbReference>
<dbReference type="SMART" id="SM00342">
    <property type="entry name" value="HTH_ARAC"/>
    <property type="match status" value="1"/>
</dbReference>
<feature type="compositionally biased region" description="Low complexity" evidence="4">
    <location>
        <begin position="7"/>
        <end position="37"/>
    </location>
</feature>
<evidence type="ECO:0000256" key="3">
    <source>
        <dbReference type="ARBA" id="ARBA00023163"/>
    </source>
</evidence>
<keyword evidence="1" id="KW-0805">Transcription regulation</keyword>
<organism evidence="6 7">
    <name type="scientific">Frankia nepalensis</name>
    <dbReference type="NCBI Taxonomy" id="1836974"/>
    <lineage>
        <taxon>Bacteria</taxon>
        <taxon>Bacillati</taxon>
        <taxon>Actinomycetota</taxon>
        <taxon>Actinomycetes</taxon>
        <taxon>Frankiales</taxon>
        <taxon>Frankiaceae</taxon>
        <taxon>Frankia</taxon>
    </lineage>
</organism>
<dbReference type="InterPro" id="IPR046532">
    <property type="entry name" value="DUF6597"/>
</dbReference>
<proteinExistence type="predicted"/>
<keyword evidence="7" id="KW-1185">Reference proteome</keyword>